<dbReference type="AlphaFoldDB" id="A0A315ZEM3"/>
<dbReference type="EMBL" id="QGDO01000001">
    <property type="protein sequence ID" value="PWJ44015.1"/>
    <property type="molecule type" value="Genomic_DNA"/>
</dbReference>
<dbReference type="Gene3D" id="1.10.287.130">
    <property type="match status" value="1"/>
</dbReference>
<comment type="caution">
    <text evidence="9">The sequence shown here is derived from an EMBL/GenBank/DDBJ whole genome shotgun (WGS) entry which is preliminary data.</text>
</comment>
<evidence type="ECO:0000313" key="10">
    <source>
        <dbReference type="Proteomes" id="UP000245535"/>
    </source>
</evidence>
<name>A0A315ZEM3_SEDFL</name>
<evidence type="ECO:0000256" key="7">
    <source>
        <dbReference type="SAM" id="Phobius"/>
    </source>
</evidence>
<dbReference type="SUPFAM" id="SSF55874">
    <property type="entry name" value="ATPase domain of HSP90 chaperone/DNA topoisomerase II/histidine kinase"/>
    <property type="match status" value="1"/>
</dbReference>
<feature type="transmembrane region" description="Helical" evidence="7">
    <location>
        <begin position="42"/>
        <end position="59"/>
    </location>
</feature>
<dbReference type="InterPro" id="IPR004358">
    <property type="entry name" value="Sig_transdc_His_kin-like_C"/>
</dbReference>
<dbReference type="EC" id="2.7.13.3" evidence="2"/>
<dbReference type="Pfam" id="PF02518">
    <property type="entry name" value="HATPase_c"/>
    <property type="match status" value="1"/>
</dbReference>
<keyword evidence="10" id="KW-1185">Reference proteome</keyword>
<dbReference type="SUPFAM" id="SSF47384">
    <property type="entry name" value="Homodimeric domain of signal transducing histidine kinase"/>
    <property type="match status" value="1"/>
</dbReference>
<sequence>MFLGLIFAVCFYFSRVHRKYILTLCIESACEVVIILYEWKNLGGFDSSLISLILVLFIIKPLLVNFRYHLYVSGFYALVLFAIFYLDIYYQHLLVIPYQPSDVDRLQVIVNFGIIGLVIFFFKREYEKRLEEKGAIQSQLENALVKEKELNQIKTEFIQMVSHQFRTPLTSIYSSTELLDLSLQNEGLATEKNKLKIDRIYDAVNLLTGMLEKLLAFEKVDSEAIRVRKINSNCILLVKDCVDKFNFKNESKINVSVSYINSPKPVSVDPTLFKEVIHQLLENAIKFSENDAKINIDLGFTDTYFKLKISDKGIGIPETDIEHIFDPFFRSQNAKNIKGNGIGLVFAKKFVSLHDGIISVESKEGIGTVFKLSFPY</sequence>
<organism evidence="9 10">
    <name type="scientific">Sediminitomix flava</name>
    <dbReference type="NCBI Taxonomy" id="379075"/>
    <lineage>
        <taxon>Bacteria</taxon>
        <taxon>Pseudomonadati</taxon>
        <taxon>Bacteroidota</taxon>
        <taxon>Cytophagia</taxon>
        <taxon>Cytophagales</taxon>
        <taxon>Flammeovirgaceae</taxon>
        <taxon>Sediminitomix</taxon>
    </lineage>
</organism>
<evidence type="ECO:0000256" key="3">
    <source>
        <dbReference type="ARBA" id="ARBA00022553"/>
    </source>
</evidence>
<evidence type="ECO:0000256" key="4">
    <source>
        <dbReference type="ARBA" id="ARBA00022679"/>
    </source>
</evidence>
<keyword evidence="3" id="KW-0597">Phosphoprotein</keyword>
<dbReference type="CDD" id="cd00082">
    <property type="entry name" value="HisKA"/>
    <property type="match status" value="1"/>
</dbReference>
<dbReference type="GO" id="GO:0000155">
    <property type="term" value="F:phosphorelay sensor kinase activity"/>
    <property type="evidence" value="ECO:0007669"/>
    <property type="project" value="InterPro"/>
</dbReference>
<feature type="domain" description="Histidine kinase" evidence="8">
    <location>
        <begin position="160"/>
        <end position="376"/>
    </location>
</feature>
<dbReference type="PANTHER" id="PTHR43711">
    <property type="entry name" value="TWO-COMPONENT HISTIDINE KINASE"/>
    <property type="match status" value="1"/>
</dbReference>
<keyword evidence="5 9" id="KW-0418">Kinase</keyword>
<comment type="catalytic activity">
    <reaction evidence="1">
        <text>ATP + protein L-histidine = ADP + protein N-phospho-L-histidine.</text>
        <dbReference type="EC" id="2.7.13.3"/>
    </reaction>
</comment>
<evidence type="ECO:0000259" key="8">
    <source>
        <dbReference type="PROSITE" id="PS50109"/>
    </source>
</evidence>
<dbReference type="InterPro" id="IPR050736">
    <property type="entry name" value="Sensor_HK_Regulatory"/>
</dbReference>
<reference evidence="9 10" key="1">
    <citation type="submission" date="2018-03" db="EMBL/GenBank/DDBJ databases">
        <title>Genomic Encyclopedia of Archaeal and Bacterial Type Strains, Phase II (KMG-II): from individual species to whole genera.</title>
        <authorList>
            <person name="Goeker M."/>
        </authorList>
    </citation>
    <scope>NUCLEOTIDE SEQUENCE [LARGE SCALE GENOMIC DNA]</scope>
    <source>
        <strain evidence="9 10">DSM 28229</strain>
    </source>
</reference>
<feature type="transmembrane region" description="Helical" evidence="7">
    <location>
        <begin position="68"/>
        <end position="86"/>
    </location>
</feature>
<keyword evidence="7" id="KW-1133">Transmembrane helix</keyword>
<dbReference type="PANTHER" id="PTHR43711:SF26">
    <property type="entry name" value="SENSOR HISTIDINE KINASE RCSC"/>
    <property type="match status" value="1"/>
</dbReference>
<keyword evidence="4" id="KW-0808">Transferase</keyword>
<protein>
    <recommendedName>
        <fullName evidence="2">histidine kinase</fullName>
        <ecNumber evidence="2">2.7.13.3</ecNumber>
    </recommendedName>
</protein>
<dbReference type="InterPro" id="IPR036097">
    <property type="entry name" value="HisK_dim/P_sf"/>
</dbReference>
<dbReference type="InterPro" id="IPR003594">
    <property type="entry name" value="HATPase_dom"/>
</dbReference>
<gene>
    <name evidence="9" type="ORF">BC781_101365</name>
</gene>
<evidence type="ECO:0000256" key="5">
    <source>
        <dbReference type="ARBA" id="ARBA00022777"/>
    </source>
</evidence>
<dbReference type="Gene3D" id="3.30.565.10">
    <property type="entry name" value="Histidine kinase-like ATPase, C-terminal domain"/>
    <property type="match status" value="1"/>
</dbReference>
<dbReference type="PRINTS" id="PR00344">
    <property type="entry name" value="BCTRLSENSOR"/>
</dbReference>
<dbReference type="Proteomes" id="UP000245535">
    <property type="component" value="Unassembled WGS sequence"/>
</dbReference>
<evidence type="ECO:0000256" key="2">
    <source>
        <dbReference type="ARBA" id="ARBA00012438"/>
    </source>
</evidence>
<dbReference type="Pfam" id="PF00512">
    <property type="entry name" value="HisKA"/>
    <property type="match status" value="1"/>
</dbReference>
<feature type="transmembrane region" description="Helical" evidence="7">
    <location>
        <begin position="106"/>
        <end position="122"/>
    </location>
</feature>
<dbReference type="InterPro" id="IPR003661">
    <property type="entry name" value="HisK_dim/P_dom"/>
</dbReference>
<keyword evidence="6" id="KW-0902">Two-component regulatory system</keyword>
<keyword evidence="7" id="KW-0812">Transmembrane</keyword>
<evidence type="ECO:0000313" key="9">
    <source>
        <dbReference type="EMBL" id="PWJ44015.1"/>
    </source>
</evidence>
<dbReference type="InterPro" id="IPR036890">
    <property type="entry name" value="HATPase_C_sf"/>
</dbReference>
<dbReference type="SMART" id="SM00387">
    <property type="entry name" value="HATPase_c"/>
    <property type="match status" value="1"/>
</dbReference>
<evidence type="ECO:0000256" key="1">
    <source>
        <dbReference type="ARBA" id="ARBA00000085"/>
    </source>
</evidence>
<dbReference type="PROSITE" id="PS50109">
    <property type="entry name" value="HIS_KIN"/>
    <property type="match status" value="1"/>
</dbReference>
<keyword evidence="7" id="KW-0472">Membrane</keyword>
<dbReference type="CDD" id="cd00075">
    <property type="entry name" value="HATPase"/>
    <property type="match status" value="1"/>
</dbReference>
<evidence type="ECO:0000256" key="6">
    <source>
        <dbReference type="ARBA" id="ARBA00023012"/>
    </source>
</evidence>
<proteinExistence type="predicted"/>
<dbReference type="InterPro" id="IPR005467">
    <property type="entry name" value="His_kinase_dom"/>
</dbReference>
<accession>A0A315ZEM3</accession>
<dbReference type="SMART" id="SM00388">
    <property type="entry name" value="HisKA"/>
    <property type="match status" value="1"/>
</dbReference>